<protein>
    <submittedName>
        <fullName evidence="1">RICIN domain-containing protein</fullName>
    </submittedName>
</protein>
<comment type="caution">
    <text evidence="1">The sequence shown here is derived from an EMBL/GenBank/DDBJ whole genome shotgun (WGS) entry which is preliminary data.</text>
</comment>
<dbReference type="AlphaFoldDB" id="A0A6N9UJ22"/>
<dbReference type="RefSeq" id="WP_164138108.1">
    <property type="nucleotide sequence ID" value="NZ_JAAGMB010000005.1"/>
</dbReference>
<dbReference type="InterPro" id="IPR035992">
    <property type="entry name" value="Ricin_B-like_lectins"/>
</dbReference>
<evidence type="ECO:0000313" key="2">
    <source>
        <dbReference type="Proteomes" id="UP000469545"/>
    </source>
</evidence>
<dbReference type="Proteomes" id="UP000469545">
    <property type="component" value="Unassembled WGS sequence"/>
</dbReference>
<name>A0A6N9UJ22_9ACTN</name>
<keyword evidence="2" id="KW-1185">Reference proteome</keyword>
<evidence type="ECO:0000313" key="1">
    <source>
        <dbReference type="EMBL" id="NEB15042.1"/>
    </source>
</evidence>
<organism evidence="1 2">
    <name type="scientific">Streptomyces coelicoflavus</name>
    <dbReference type="NCBI Taxonomy" id="285562"/>
    <lineage>
        <taxon>Bacteria</taxon>
        <taxon>Bacillati</taxon>
        <taxon>Actinomycetota</taxon>
        <taxon>Actinomycetes</taxon>
        <taxon>Kitasatosporales</taxon>
        <taxon>Streptomycetaceae</taxon>
        <taxon>Streptomyces</taxon>
    </lineage>
</organism>
<dbReference type="Gene3D" id="2.80.10.50">
    <property type="match status" value="1"/>
</dbReference>
<dbReference type="SUPFAM" id="SSF50370">
    <property type="entry name" value="Ricin B-like lectins"/>
    <property type="match status" value="1"/>
</dbReference>
<reference evidence="1 2" key="1">
    <citation type="submission" date="2020-01" db="EMBL/GenBank/DDBJ databases">
        <title>Insect and environment-associated Actinomycetes.</title>
        <authorList>
            <person name="Currrie C."/>
            <person name="Chevrette M."/>
            <person name="Carlson C."/>
            <person name="Stubbendieck R."/>
            <person name="Wendt-Pienkowski E."/>
        </authorList>
    </citation>
    <scope>NUCLEOTIDE SEQUENCE [LARGE SCALE GENOMIC DNA]</scope>
    <source>
        <strain evidence="1 2">SID14172</strain>
    </source>
</reference>
<sequence>MNGTGVQQWYVGSRGAVEALGKCLEVPGGVAADGTPLRIRECDGGAHQVPR</sequence>
<proteinExistence type="predicted"/>
<dbReference type="EMBL" id="JAAGMB010000005">
    <property type="protein sequence ID" value="NEB15042.1"/>
    <property type="molecule type" value="Genomic_DNA"/>
</dbReference>
<gene>
    <name evidence="1" type="ORF">G3I46_00665</name>
</gene>
<accession>A0A6N9UJ22</accession>